<gene>
    <name evidence="2" type="ORF">ITX56_17135</name>
</gene>
<dbReference type="EMBL" id="JADMNK010000010">
    <property type="protein sequence ID" value="MBZ0059494.1"/>
    <property type="molecule type" value="Genomic_DNA"/>
</dbReference>
<protein>
    <recommendedName>
        <fullName evidence="4">Lipoprotein</fullName>
    </recommendedName>
</protein>
<evidence type="ECO:0000313" key="3">
    <source>
        <dbReference type="Proteomes" id="UP000706580"/>
    </source>
</evidence>
<feature type="chain" id="PRO_5045286684" description="Lipoprotein" evidence="1">
    <location>
        <begin position="20"/>
        <end position="119"/>
    </location>
</feature>
<sequence>MKLKALIATALLVAGAAHAGKEAGEHEYLFHECDAKYHAILDATGSQPLAANFNAACGMGLAAGLKGDKEAQREAAEIVAKYAPQAETGMGDAEAIFIVAQYQLFLHEYERGYQVTHGN</sequence>
<keyword evidence="1" id="KW-0732">Signal</keyword>
<evidence type="ECO:0008006" key="4">
    <source>
        <dbReference type="Google" id="ProtNLM"/>
    </source>
</evidence>
<reference evidence="2 3" key="1">
    <citation type="submission" date="2020-11" db="EMBL/GenBank/DDBJ databases">
        <title>Draft Genome of Enterobacter sp. strain EMC7.</title>
        <authorList>
            <person name="Barman P."/>
            <person name="Sinha S."/>
            <person name="Sen S."/>
            <person name="Chakraborty R."/>
        </authorList>
    </citation>
    <scope>NUCLEOTIDE SEQUENCE [LARGE SCALE GENOMIC DNA]</scope>
    <source>
        <strain evidence="2 3">EMC7</strain>
    </source>
</reference>
<comment type="caution">
    <text evidence="2">The sequence shown here is derived from an EMBL/GenBank/DDBJ whole genome shotgun (WGS) entry which is preliminary data.</text>
</comment>
<name>A0ABS7S185_9ENTR</name>
<feature type="signal peptide" evidence="1">
    <location>
        <begin position="1"/>
        <end position="19"/>
    </location>
</feature>
<evidence type="ECO:0000313" key="2">
    <source>
        <dbReference type="EMBL" id="MBZ0059494.1"/>
    </source>
</evidence>
<keyword evidence="3" id="KW-1185">Reference proteome</keyword>
<evidence type="ECO:0000256" key="1">
    <source>
        <dbReference type="SAM" id="SignalP"/>
    </source>
</evidence>
<accession>A0ABS7S185</accession>
<dbReference type="Proteomes" id="UP000706580">
    <property type="component" value="Unassembled WGS sequence"/>
</dbReference>
<dbReference type="RefSeq" id="WP_223075175.1">
    <property type="nucleotide sequence ID" value="NZ_JADMNK010000010.1"/>
</dbReference>
<proteinExistence type="predicted"/>
<organism evidence="2 3">
    <name type="scientific">Leclercia barmai</name>
    <dbReference type="NCBI Taxonomy" id="2785629"/>
    <lineage>
        <taxon>Bacteria</taxon>
        <taxon>Pseudomonadati</taxon>
        <taxon>Pseudomonadota</taxon>
        <taxon>Gammaproteobacteria</taxon>
        <taxon>Enterobacterales</taxon>
        <taxon>Enterobacteriaceae</taxon>
        <taxon>Leclercia</taxon>
    </lineage>
</organism>